<evidence type="ECO:0000256" key="1">
    <source>
        <dbReference type="ARBA" id="ARBA00022737"/>
    </source>
</evidence>
<dbReference type="HOGENOM" id="CLU_015533_2_1_1"/>
<feature type="repeat" description="HEAT" evidence="3">
    <location>
        <begin position="372"/>
        <end position="410"/>
    </location>
</feature>
<feature type="domain" description="Phosphatase PP2A regulatory subunit A/Splicing factor 3B subunit 1-like HEAT repeat" evidence="4">
    <location>
        <begin position="292"/>
        <end position="363"/>
    </location>
</feature>
<feature type="repeat" description="HEAT" evidence="3">
    <location>
        <begin position="294"/>
        <end position="332"/>
    </location>
</feature>
<dbReference type="PANTHER" id="PTHR10648">
    <property type="entry name" value="SERINE/THREONINE-PROTEIN PHOSPHATASE PP2A 65 KDA REGULATORY SUBUNIT"/>
    <property type="match status" value="1"/>
</dbReference>
<evidence type="ECO:0000256" key="2">
    <source>
        <dbReference type="ARBA" id="ARBA00038332"/>
    </source>
</evidence>
<dbReference type="InterPro" id="IPR016024">
    <property type="entry name" value="ARM-type_fold"/>
</dbReference>
<dbReference type="PANTHER" id="PTHR10648:SF4">
    <property type="entry name" value="PROTEIN PHOSPHATASE 2 (FORMERLY 2A), REGULATORY SUBUNIT A, BETA ISOFORM-RELATED"/>
    <property type="match status" value="1"/>
</dbReference>
<feature type="repeat" description="HEAT" evidence="3">
    <location>
        <begin position="530"/>
        <end position="568"/>
    </location>
</feature>
<protein>
    <recommendedName>
        <fullName evidence="4">Phosphatase PP2A regulatory subunit A/Splicing factor 3B subunit 1-like HEAT repeat domain-containing protein</fullName>
    </recommendedName>
</protein>
<feature type="domain" description="Phosphatase PP2A regulatory subunit A/Splicing factor 3B subunit 1-like HEAT repeat" evidence="4">
    <location>
        <begin position="365"/>
        <end position="441"/>
    </location>
</feature>
<sequence>MAQESSDDIYPLALLMDELKHDDVANRVSAMQKLDTIALALGPERTRDELIPFLNEAAQDDEEEVYATLAEQLGDFVPFVGGSEYATILLPVLEILASTDEPIVSEKAVGSLNKVAQEFSIDQIKNSFLPLIENLSDANWFSRKVAACGLFESIITRVNDDIRYDLLNIYLKLTQDETPMVRRPAASHLPKIINLLNNSKDVKVNEKDWEILSECFQNLSNDNQDSVKLLSIDILIEISKYFHDRKDNSHNQELLKSSLKLIQDNSWRVRYMAADRFTSIAINFEDDQNNIDELIEPFSKLLIDNEGEVRKAIAKQLPGFGKLISKDVLLEKIIPQVEELSNDPSEFVRSSLASEITGLTPLLPKEVVIKNLLPIFLTMLKDEYPEVKLNIISKLKIVNEVIGIDLLAQSLLPAISELAKDKQWRVRLAIIEYIPLLAEQLGVSFFDEELGDLVLSWLWDSVYSIREAAVNNLEQLAKIFGSKWADEEIISRILKSDSNSLNNFVYRITSLFTLTRLIPVVDESIIIEKILPFIESLVSDHVANIRFNVAKSYLVISKTLLHKDESSKLSKKEQSEAIKFINEKIIPKIEILKKDNDTDVRYFANQSLNGINSLLESTEN</sequence>
<evidence type="ECO:0000313" key="6">
    <source>
        <dbReference type="Proteomes" id="UP000009328"/>
    </source>
</evidence>
<keyword evidence="1" id="KW-0677">Repeat</keyword>
<dbReference type="AlphaFoldDB" id="K0KVQ8"/>
<dbReference type="InParanoid" id="K0KVQ8"/>
<dbReference type="GO" id="GO:0000159">
    <property type="term" value="C:protein phosphatase type 2A complex"/>
    <property type="evidence" value="ECO:0007669"/>
    <property type="project" value="UniProtKB-ARBA"/>
</dbReference>
<proteinExistence type="inferred from homology"/>
<dbReference type="InterPro" id="IPR011989">
    <property type="entry name" value="ARM-like"/>
</dbReference>
<dbReference type="FunCoup" id="K0KVQ8">
    <property type="interactions" value="530"/>
</dbReference>
<evidence type="ECO:0000259" key="4">
    <source>
        <dbReference type="Pfam" id="PF22646"/>
    </source>
</evidence>
<reference evidence="5 6" key="1">
    <citation type="journal article" date="2012" name="Eukaryot. Cell">
        <title>Draft genome sequence of Wickerhamomyces ciferrii NRRL Y-1031 F-60-10.</title>
        <authorList>
            <person name="Schneider J."/>
            <person name="Andrea H."/>
            <person name="Blom J."/>
            <person name="Jaenicke S."/>
            <person name="Ruckert C."/>
            <person name="Schorsch C."/>
            <person name="Szczepanowski R."/>
            <person name="Farwick M."/>
            <person name="Goesmann A."/>
            <person name="Puhler A."/>
            <person name="Schaffer S."/>
            <person name="Tauch A."/>
            <person name="Kohler T."/>
            <person name="Brinkrolf K."/>
        </authorList>
    </citation>
    <scope>NUCLEOTIDE SEQUENCE [LARGE SCALE GENOMIC DNA]</scope>
    <source>
        <strain evidence="6">ATCC 14091 / BCRC 22168 / CBS 111 / JCM 3599 / NBRC 0793 / NRRL Y-1031 F-60-10</strain>
    </source>
</reference>
<dbReference type="InterPro" id="IPR054573">
    <property type="entry name" value="PP2A/SF3B1-like_HEAT"/>
</dbReference>
<feature type="repeat" description="HEAT" evidence="3">
    <location>
        <begin position="50"/>
        <end position="87"/>
    </location>
</feature>
<dbReference type="Pfam" id="PF22646">
    <property type="entry name" value="PPP2R1A-like_HEAT"/>
    <property type="match status" value="2"/>
</dbReference>
<dbReference type="SUPFAM" id="SSF48371">
    <property type="entry name" value="ARM repeat"/>
    <property type="match status" value="1"/>
</dbReference>
<dbReference type="FunFam" id="1.25.10.10:FF:000062">
    <property type="entry name" value="Serine/threonine-protein phosphatase 2A regulatory subunit A alpha isoform"/>
    <property type="match status" value="1"/>
</dbReference>
<dbReference type="GO" id="GO:0019888">
    <property type="term" value="F:protein phosphatase regulator activity"/>
    <property type="evidence" value="ECO:0007669"/>
    <property type="project" value="TreeGrafter"/>
</dbReference>
<evidence type="ECO:0000256" key="3">
    <source>
        <dbReference type="PROSITE-ProRule" id="PRU00103"/>
    </source>
</evidence>
<evidence type="ECO:0000313" key="5">
    <source>
        <dbReference type="EMBL" id="CCH46042.1"/>
    </source>
</evidence>
<gene>
    <name evidence="5" type="ORF">BN7_5630</name>
</gene>
<feature type="repeat" description="HEAT" evidence="3">
    <location>
        <begin position="166"/>
        <end position="203"/>
    </location>
</feature>
<comment type="similarity">
    <text evidence="2">Belongs to the phosphatase 2A regulatory subunit A family.</text>
</comment>
<keyword evidence="6" id="KW-1185">Reference proteome</keyword>
<dbReference type="InterPro" id="IPR051023">
    <property type="entry name" value="PP2A_Regulatory_Subunit_A"/>
</dbReference>
<dbReference type="eggNOG" id="KOG0211">
    <property type="taxonomic scope" value="Eukaryota"/>
</dbReference>
<feature type="repeat" description="HEAT" evidence="3">
    <location>
        <begin position="585"/>
        <end position="620"/>
    </location>
</feature>
<organism evidence="5 6">
    <name type="scientific">Wickerhamomyces ciferrii (strain ATCC 14091 / BCRC 22168 / CBS 111 / JCM 3599 / NBRC 0793 / NRRL Y-1031 F-60-10)</name>
    <name type="common">Yeast</name>
    <name type="synonym">Pichia ciferrii</name>
    <dbReference type="NCBI Taxonomy" id="1206466"/>
    <lineage>
        <taxon>Eukaryota</taxon>
        <taxon>Fungi</taxon>
        <taxon>Dikarya</taxon>
        <taxon>Ascomycota</taxon>
        <taxon>Saccharomycotina</taxon>
        <taxon>Saccharomycetes</taxon>
        <taxon>Phaffomycetales</taxon>
        <taxon>Wickerhamomycetaceae</taxon>
        <taxon>Wickerhamomyces</taxon>
    </lineage>
</organism>
<dbReference type="EMBL" id="CAIF01000223">
    <property type="protein sequence ID" value="CCH46042.1"/>
    <property type="molecule type" value="Genomic_DNA"/>
</dbReference>
<dbReference type="Proteomes" id="UP000009328">
    <property type="component" value="Unassembled WGS sequence"/>
</dbReference>
<feature type="repeat" description="HEAT" evidence="3">
    <location>
        <begin position="450"/>
        <end position="488"/>
    </location>
</feature>
<dbReference type="InterPro" id="IPR021133">
    <property type="entry name" value="HEAT_type_2"/>
</dbReference>
<accession>K0KVQ8</accession>
<dbReference type="PROSITE" id="PS50077">
    <property type="entry name" value="HEAT_REPEAT"/>
    <property type="match status" value="9"/>
</dbReference>
<dbReference type="Gene3D" id="1.25.10.10">
    <property type="entry name" value="Leucine-rich Repeat Variant"/>
    <property type="match status" value="1"/>
</dbReference>
<name>K0KVQ8_WICCF</name>
<comment type="caution">
    <text evidence="5">The sequence shown here is derived from an EMBL/GenBank/DDBJ whole genome shotgun (WGS) entry which is preliminary data.</text>
</comment>
<feature type="repeat" description="HEAT" evidence="3">
    <location>
        <begin position="333"/>
        <end position="371"/>
    </location>
</feature>
<dbReference type="GO" id="GO:0005634">
    <property type="term" value="C:nucleus"/>
    <property type="evidence" value="ECO:0007669"/>
    <property type="project" value="TreeGrafter"/>
</dbReference>
<dbReference type="GO" id="GO:0005829">
    <property type="term" value="C:cytosol"/>
    <property type="evidence" value="ECO:0007669"/>
    <property type="project" value="TreeGrafter"/>
</dbReference>
<dbReference type="STRING" id="1206466.K0KVQ8"/>
<feature type="repeat" description="HEAT" evidence="3">
    <location>
        <begin position="411"/>
        <end position="449"/>
    </location>
</feature>